<dbReference type="AlphaFoldDB" id="A0A8J3QBN4"/>
<keyword evidence="1" id="KW-1133">Transmembrane helix</keyword>
<keyword evidence="1" id="KW-0812">Transmembrane</keyword>
<dbReference type="RefSeq" id="WP_203911426.1">
    <property type="nucleotide sequence ID" value="NZ_BONY01000038.1"/>
</dbReference>
<protein>
    <recommendedName>
        <fullName evidence="4">HAF repeat-containing protein</fullName>
    </recommendedName>
</protein>
<organism evidence="2 3">
    <name type="scientific">Rhizocola hellebori</name>
    <dbReference type="NCBI Taxonomy" id="1392758"/>
    <lineage>
        <taxon>Bacteria</taxon>
        <taxon>Bacillati</taxon>
        <taxon>Actinomycetota</taxon>
        <taxon>Actinomycetes</taxon>
        <taxon>Micromonosporales</taxon>
        <taxon>Micromonosporaceae</taxon>
        <taxon>Rhizocola</taxon>
    </lineage>
</organism>
<accession>A0A8J3QBN4</accession>
<evidence type="ECO:0000313" key="3">
    <source>
        <dbReference type="Proteomes" id="UP000612899"/>
    </source>
</evidence>
<evidence type="ECO:0008006" key="4">
    <source>
        <dbReference type="Google" id="ProtNLM"/>
    </source>
</evidence>
<name>A0A8J3QBN4_9ACTN</name>
<proteinExistence type="predicted"/>
<evidence type="ECO:0000313" key="2">
    <source>
        <dbReference type="EMBL" id="GIH07650.1"/>
    </source>
</evidence>
<evidence type="ECO:0000256" key="1">
    <source>
        <dbReference type="SAM" id="Phobius"/>
    </source>
</evidence>
<dbReference type="Proteomes" id="UP000612899">
    <property type="component" value="Unassembled WGS sequence"/>
</dbReference>
<gene>
    <name evidence="2" type="ORF">Rhe02_57170</name>
</gene>
<reference evidence="2" key="1">
    <citation type="submission" date="2021-01" db="EMBL/GenBank/DDBJ databases">
        <title>Whole genome shotgun sequence of Rhizocola hellebori NBRC 109834.</title>
        <authorList>
            <person name="Komaki H."/>
            <person name="Tamura T."/>
        </authorList>
    </citation>
    <scope>NUCLEOTIDE SEQUENCE</scope>
    <source>
        <strain evidence="2">NBRC 109834</strain>
    </source>
</reference>
<sequence>MNIDEEFGRHLPALLAEEPMPPSTVDIGLAMTAGRRRRRVRHVGSAIAVLAVITAVPIALQSQRPQAPPLALPSSSPSMAGNPAACEVAQTAAGFLTFNTDPTGRHFAGTVEDSNAEEVARHQPAIWRDGKIERIPIPAGNSGYVDAISASGMVVGRLVGNTGVVVFAYANGKLQVLPQSQDSRVSSVNASGVIAGSQLFEGHWRPVRWRSLTSAPEKLALPDGANSGMASVVTDDGRVLGSAGFAQAGSYQGGPYLWTPDGKGSALPTPGGLSVAVAVGGGEWIGGQVPAKDEASKPDAFVLNTRTHEFRRFPNILLEGEMSVSAIGWFIGQRLDNKGQRVLTDGTTFITLPPPPGSAHVVLDSVAADTTVVTGHRTEIPYAGVIWRCH</sequence>
<dbReference type="EMBL" id="BONY01000038">
    <property type="protein sequence ID" value="GIH07650.1"/>
    <property type="molecule type" value="Genomic_DNA"/>
</dbReference>
<feature type="transmembrane region" description="Helical" evidence="1">
    <location>
        <begin position="40"/>
        <end position="60"/>
    </location>
</feature>
<keyword evidence="1" id="KW-0472">Membrane</keyword>
<comment type="caution">
    <text evidence="2">The sequence shown here is derived from an EMBL/GenBank/DDBJ whole genome shotgun (WGS) entry which is preliminary data.</text>
</comment>
<keyword evidence="3" id="KW-1185">Reference proteome</keyword>